<dbReference type="GO" id="GO:0006508">
    <property type="term" value="P:proteolysis"/>
    <property type="evidence" value="ECO:0007669"/>
    <property type="project" value="UniProtKB-KW"/>
</dbReference>
<evidence type="ECO:0000313" key="4">
    <source>
        <dbReference type="Proteomes" id="UP000315215"/>
    </source>
</evidence>
<organism evidence="3 4">
    <name type="scientific">Radiobacillus deserti</name>
    <dbReference type="NCBI Taxonomy" id="2594883"/>
    <lineage>
        <taxon>Bacteria</taxon>
        <taxon>Bacillati</taxon>
        <taxon>Bacillota</taxon>
        <taxon>Bacilli</taxon>
        <taxon>Bacillales</taxon>
        <taxon>Bacillaceae</taxon>
        <taxon>Radiobacillus</taxon>
    </lineage>
</organism>
<keyword evidence="3" id="KW-0482">Metalloprotease</keyword>
<keyword evidence="1" id="KW-1133">Transmembrane helix</keyword>
<gene>
    <name evidence="3" type="ORF">FN924_10025</name>
</gene>
<evidence type="ECO:0000256" key="1">
    <source>
        <dbReference type="SAM" id="Phobius"/>
    </source>
</evidence>
<feature type="transmembrane region" description="Helical" evidence="1">
    <location>
        <begin position="183"/>
        <end position="203"/>
    </location>
</feature>
<keyword evidence="3" id="KW-0645">Protease</keyword>
<name>A0A516KGG9_9BACI</name>
<keyword evidence="1" id="KW-0472">Membrane</keyword>
<accession>A0A516KGG9</accession>
<reference evidence="3 4" key="1">
    <citation type="submission" date="2019-07" db="EMBL/GenBank/DDBJ databases">
        <authorList>
            <person name="Li J."/>
        </authorList>
    </citation>
    <scope>NUCLEOTIDE SEQUENCE [LARGE SCALE GENOMIC DNA]</scope>
    <source>
        <strain evidence="3 4">TKL69</strain>
    </source>
</reference>
<keyword evidence="1" id="KW-0812">Transmembrane</keyword>
<dbReference type="Proteomes" id="UP000315215">
    <property type="component" value="Chromosome"/>
</dbReference>
<feature type="domain" description="CAAX prenyl protease 2/Lysostaphin resistance protein A-like" evidence="2">
    <location>
        <begin position="113"/>
        <end position="195"/>
    </location>
</feature>
<protein>
    <submittedName>
        <fullName evidence="3">CPBP family intramembrane metalloprotease</fullName>
    </submittedName>
</protein>
<dbReference type="GO" id="GO:0004175">
    <property type="term" value="F:endopeptidase activity"/>
    <property type="evidence" value="ECO:0007669"/>
    <property type="project" value="UniProtKB-ARBA"/>
</dbReference>
<feature type="transmembrane region" description="Helical" evidence="1">
    <location>
        <begin position="161"/>
        <end position="177"/>
    </location>
</feature>
<evidence type="ECO:0000313" key="3">
    <source>
        <dbReference type="EMBL" id="QDP40493.1"/>
    </source>
</evidence>
<keyword evidence="4" id="KW-1185">Reference proteome</keyword>
<dbReference type="GO" id="GO:0080120">
    <property type="term" value="P:CAAX-box protein maturation"/>
    <property type="evidence" value="ECO:0007669"/>
    <property type="project" value="UniProtKB-ARBA"/>
</dbReference>
<dbReference type="GO" id="GO:0008237">
    <property type="term" value="F:metallopeptidase activity"/>
    <property type="evidence" value="ECO:0007669"/>
    <property type="project" value="UniProtKB-KW"/>
</dbReference>
<dbReference type="AlphaFoldDB" id="A0A516KGG9"/>
<dbReference type="Pfam" id="PF02517">
    <property type="entry name" value="Rce1-like"/>
    <property type="match status" value="1"/>
</dbReference>
<dbReference type="InterPro" id="IPR003675">
    <property type="entry name" value="Rce1/LyrA-like_dom"/>
</dbReference>
<dbReference type="EMBL" id="CP041666">
    <property type="protein sequence ID" value="QDP40493.1"/>
    <property type="molecule type" value="Genomic_DNA"/>
</dbReference>
<dbReference type="KEGG" id="aqt:FN924_10025"/>
<feature type="transmembrane region" description="Helical" evidence="1">
    <location>
        <begin position="68"/>
        <end position="95"/>
    </location>
</feature>
<keyword evidence="3" id="KW-0378">Hydrolase</keyword>
<feature type="transmembrane region" description="Helical" evidence="1">
    <location>
        <begin position="132"/>
        <end position="154"/>
    </location>
</feature>
<evidence type="ECO:0000259" key="2">
    <source>
        <dbReference type="Pfam" id="PF02517"/>
    </source>
</evidence>
<proteinExistence type="predicted"/>
<feature type="transmembrane region" description="Helical" evidence="1">
    <location>
        <begin position="37"/>
        <end position="56"/>
    </location>
</feature>
<sequence>MAKKTSKNITSAIMVKYMSKQVELLRGMSSKEVYRQVLLSQFIFILLAFGLSFFLFDSMTVWFELFTWNWINIVVFAILPAITVVLIDLILFMIVPNQLDDGGINEIIFSNRTTWELVSLCAVVGVSEEVLFRGVIQTTFGLITASVIFAIIHVRYLNKPLLLISVVLLSFLLGYIYEVTQSLVYSMVAHFIIDVLLGFLIRFTSK</sequence>